<organism evidence="1 2">
    <name type="scientific">Serendipita indica (strain DSM 11827)</name>
    <name type="common">Root endophyte fungus</name>
    <name type="synonym">Piriformospora indica</name>
    <dbReference type="NCBI Taxonomy" id="1109443"/>
    <lineage>
        <taxon>Eukaryota</taxon>
        <taxon>Fungi</taxon>
        <taxon>Dikarya</taxon>
        <taxon>Basidiomycota</taxon>
        <taxon>Agaricomycotina</taxon>
        <taxon>Agaricomycetes</taxon>
        <taxon>Sebacinales</taxon>
        <taxon>Serendipitaceae</taxon>
        <taxon>Serendipita</taxon>
    </lineage>
</organism>
<evidence type="ECO:0000313" key="1">
    <source>
        <dbReference type="EMBL" id="CCA77542.1"/>
    </source>
</evidence>
<dbReference type="HOGENOM" id="CLU_3088091_0_0_1"/>
<gene>
    <name evidence="1" type="ORF">PIIN_11519</name>
</gene>
<dbReference type="EMBL" id="CAFZ01001708">
    <property type="protein sequence ID" value="CCA77542.1"/>
    <property type="molecule type" value="Genomic_DNA"/>
</dbReference>
<evidence type="ECO:0000313" key="2">
    <source>
        <dbReference type="Proteomes" id="UP000007148"/>
    </source>
</evidence>
<sequence length="52" mass="5442">MASGMGNVGLSAGRWSSSLLAFDTLSLSLIELQNVLPEAGSGARPDFLEDIF</sequence>
<accession>G4U1U9</accession>
<dbReference type="AlphaFoldDB" id="G4U1U9"/>
<comment type="caution">
    <text evidence="1">The sequence shown here is derived from an EMBL/GenBank/DDBJ whole genome shotgun (WGS) entry which is preliminary data.</text>
</comment>
<proteinExistence type="predicted"/>
<dbReference type="Proteomes" id="UP000007148">
    <property type="component" value="Unassembled WGS sequence"/>
</dbReference>
<name>G4U1U9_SERID</name>
<reference evidence="1 2" key="1">
    <citation type="journal article" date="2011" name="PLoS Pathog.">
        <title>Endophytic Life Strategies Decoded by Genome and Transcriptome Analyses of the Mutualistic Root Symbiont Piriformospora indica.</title>
        <authorList>
            <person name="Zuccaro A."/>
            <person name="Lahrmann U."/>
            <person name="Guldener U."/>
            <person name="Langen G."/>
            <person name="Pfiffi S."/>
            <person name="Biedenkopf D."/>
            <person name="Wong P."/>
            <person name="Samans B."/>
            <person name="Grimm C."/>
            <person name="Basiewicz M."/>
            <person name="Murat C."/>
            <person name="Martin F."/>
            <person name="Kogel K.H."/>
        </authorList>
    </citation>
    <scope>NUCLEOTIDE SEQUENCE [LARGE SCALE GENOMIC DNA]</scope>
    <source>
        <strain evidence="1 2">DSM 11827</strain>
    </source>
</reference>
<dbReference type="InParanoid" id="G4U1U9"/>
<protein>
    <submittedName>
        <fullName evidence="1">Uncharacterized protein</fullName>
    </submittedName>
</protein>
<keyword evidence="2" id="KW-1185">Reference proteome</keyword>